<comment type="caution">
    <text evidence="2">The sequence shown here is derived from an EMBL/GenBank/DDBJ whole genome shotgun (WGS) entry which is preliminary data.</text>
</comment>
<protein>
    <submittedName>
        <fullName evidence="2">Uncharacterized protein</fullName>
    </submittedName>
</protein>
<feature type="compositionally biased region" description="Basic and acidic residues" evidence="1">
    <location>
        <begin position="250"/>
        <end position="277"/>
    </location>
</feature>
<feature type="region of interest" description="Disordered" evidence="1">
    <location>
        <begin position="224"/>
        <end position="291"/>
    </location>
</feature>
<organism evidence="2 3">
    <name type="scientific">Popillia japonica</name>
    <name type="common">Japanese beetle</name>
    <dbReference type="NCBI Taxonomy" id="7064"/>
    <lineage>
        <taxon>Eukaryota</taxon>
        <taxon>Metazoa</taxon>
        <taxon>Ecdysozoa</taxon>
        <taxon>Arthropoda</taxon>
        <taxon>Hexapoda</taxon>
        <taxon>Insecta</taxon>
        <taxon>Pterygota</taxon>
        <taxon>Neoptera</taxon>
        <taxon>Endopterygota</taxon>
        <taxon>Coleoptera</taxon>
        <taxon>Polyphaga</taxon>
        <taxon>Scarabaeiformia</taxon>
        <taxon>Scarabaeidae</taxon>
        <taxon>Rutelinae</taxon>
        <taxon>Popillia</taxon>
    </lineage>
</organism>
<proteinExistence type="predicted"/>
<evidence type="ECO:0000256" key="1">
    <source>
        <dbReference type="SAM" id="MobiDB-lite"/>
    </source>
</evidence>
<reference evidence="2 3" key="1">
    <citation type="journal article" date="2024" name="BMC Genomics">
        <title>De novo assembly and annotation of Popillia japonica's genome with initial clues to its potential as an invasive pest.</title>
        <authorList>
            <person name="Cucini C."/>
            <person name="Boschi S."/>
            <person name="Funari R."/>
            <person name="Cardaioli E."/>
            <person name="Iannotti N."/>
            <person name="Marturano G."/>
            <person name="Paoli F."/>
            <person name="Bruttini M."/>
            <person name="Carapelli A."/>
            <person name="Frati F."/>
            <person name="Nardi F."/>
        </authorList>
    </citation>
    <scope>NUCLEOTIDE SEQUENCE [LARGE SCALE GENOMIC DNA]</scope>
    <source>
        <strain evidence="2">DMR45628</strain>
    </source>
</reference>
<evidence type="ECO:0000313" key="3">
    <source>
        <dbReference type="Proteomes" id="UP001458880"/>
    </source>
</evidence>
<accession>A0AAW1JDZ1</accession>
<feature type="compositionally biased region" description="Basic and acidic residues" evidence="1">
    <location>
        <begin position="230"/>
        <end position="243"/>
    </location>
</feature>
<gene>
    <name evidence="2" type="ORF">QE152_g30544</name>
</gene>
<name>A0AAW1JDZ1_POPJA</name>
<sequence>MNFAEGARVQKLLKCGRAVFNNRPVVERRTMGPFQSVRTARRRRTLEHRHFERTLRSSDTVPGPLLAEGRFNIHDCAACNDAVAISAGLIAIRCAALSHARTLLVKVQCSAARSLSLDRPDEKLELHYARRVKVARSGVVQRRTIAIRVLAVGPVSVQIVNATSEQDSLSSGERTGTSPAPNPAAGRRTPGNVVLGRIRHLEIVRCAQVLLERGQLPIEGARPVVGRRRSREDHSSESERVQEYVKPFRGKPEKPERSKGEIQRVPDNRGESVTSDRRRSRAGGSVSVPPAAERVHFSPCRTSRPVGFRSKACGSVRWSFRSNGAANARPETFYRRYNRGEGPRLTFASGRSQVRTVNPKCGPGAASGTREPREDGRSSVAVPHSLGVSFSSREEAHQERTRWDPKDGELCLVRTKSGETLMEVRSDSDVQIDRRNWRGPGGLTWRRVSCEQPLHTSQSILSHRRKPMSMRCIFFLCLKRTTYDIGLTIKERLTPVGRKGIRFLFRNPAAEPLLSRALIQRVRRGNPKGPGDAVGRSGKSFLFCISARVPWNPLAGRYGLEREEHRSCGGVRIFPSDLENPGEGHVEASRRFVPISAAGLQGEEPLVDRIMIGSEDRGASGLVGKRVLADVPGLAEVKWRLATFADPSSVPCLGLPRNFLAARLGERFVRSPVSSSAAIQRSAQNWHGLGESGAVRPFAGVLFGRHSTIGSELARTRGIRLSN</sequence>
<dbReference type="EMBL" id="JASPKY010000413">
    <property type="protein sequence ID" value="KAK9701459.1"/>
    <property type="molecule type" value="Genomic_DNA"/>
</dbReference>
<feature type="region of interest" description="Disordered" evidence="1">
    <location>
        <begin position="354"/>
        <end position="380"/>
    </location>
</feature>
<dbReference type="AlphaFoldDB" id="A0AAW1JDZ1"/>
<feature type="compositionally biased region" description="Polar residues" evidence="1">
    <location>
        <begin position="164"/>
        <end position="179"/>
    </location>
</feature>
<keyword evidence="3" id="KW-1185">Reference proteome</keyword>
<dbReference type="Proteomes" id="UP001458880">
    <property type="component" value="Unassembled WGS sequence"/>
</dbReference>
<evidence type="ECO:0000313" key="2">
    <source>
        <dbReference type="EMBL" id="KAK9701459.1"/>
    </source>
</evidence>
<feature type="region of interest" description="Disordered" evidence="1">
    <location>
        <begin position="164"/>
        <end position="191"/>
    </location>
</feature>